<evidence type="ECO:0000256" key="1">
    <source>
        <dbReference type="SAM" id="MobiDB-lite"/>
    </source>
</evidence>
<dbReference type="AlphaFoldDB" id="A0A1B0DFT0"/>
<dbReference type="InterPro" id="IPR005312">
    <property type="entry name" value="DUF1759"/>
</dbReference>
<proteinExistence type="predicted"/>
<keyword evidence="2" id="KW-0472">Membrane</keyword>
<dbReference type="VEuPathDB" id="VectorBase:PPAI006891"/>
<feature type="compositionally biased region" description="Low complexity" evidence="1">
    <location>
        <begin position="413"/>
        <end position="422"/>
    </location>
</feature>
<evidence type="ECO:0000256" key="2">
    <source>
        <dbReference type="SAM" id="Phobius"/>
    </source>
</evidence>
<organism evidence="3 4">
    <name type="scientific">Phlebotomus papatasi</name>
    <name type="common">Sandfly</name>
    <dbReference type="NCBI Taxonomy" id="29031"/>
    <lineage>
        <taxon>Eukaryota</taxon>
        <taxon>Metazoa</taxon>
        <taxon>Ecdysozoa</taxon>
        <taxon>Arthropoda</taxon>
        <taxon>Hexapoda</taxon>
        <taxon>Insecta</taxon>
        <taxon>Pterygota</taxon>
        <taxon>Neoptera</taxon>
        <taxon>Endopterygota</taxon>
        <taxon>Diptera</taxon>
        <taxon>Nematocera</taxon>
        <taxon>Psychodoidea</taxon>
        <taxon>Psychodidae</taxon>
        <taxon>Phlebotomus</taxon>
        <taxon>Phlebotomus</taxon>
    </lineage>
</organism>
<feature type="region of interest" description="Disordered" evidence="1">
    <location>
        <begin position="210"/>
        <end position="230"/>
    </location>
</feature>
<feature type="transmembrane region" description="Helical" evidence="2">
    <location>
        <begin position="7"/>
        <end position="30"/>
    </location>
</feature>
<dbReference type="VEuPathDB" id="VectorBase:PPAPM1_000642"/>
<evidence type="ECO:0000313" key="3">
    <source>
        <dbReference type="EnsemblMetazoa" id="PPAI006891-PA"/>
    </source>
</evidence>
<dbReference type="VEuPathDB" id="VectorBase:PPAPM1_012401"/>
<dbReference type="VEuPathDB" id="VectorBase:PPAPM1_002527"/>
<reference evidence="3" key="1">
    <citation type="submission" date="2022-08" db="UniProtKB">
        <authorList>
            <consortium name="EnsemblMetazoa"/>
        </authorList>
    </citation>
    <scope>IDENTIFICATION</scope>
    <source>
        <strain evidence="3">Israel</strain>
    </source>
</reference>
<keyword evidence="4" id="KW-1185">Reference proteome</keyword>
<keyword evidence="2" id="KW-1133">Transmembrane helix</keyword>
<dbReference type="Pfam" id="PF03564">
    <property type="entry name" value="DUF1759"/>
    <property type="match status" value="1"/>
</dbReference>
<evidence type="ECO:0000313" key="4">
    <source>
        <dbReference type="Proteomes" id="UP000092462"/>
    </source>
</evidence>
<name>A0A1B0DFT0_PHLPP</name>
<accession>A0A1B0DFT0</accession>
<keyword evidence="2" id="KW-0812">Transmembrane</keyword>
<protein>
    <submittedName>
        <fullName evidence="3">Uncharacterized protein</fullName>
    </submittedName>
</protein>
<feature type="region of interest" description="Disordered" evidence="1">
    <location>
        <begin position="399"/>
        <end position="425"/>
    </location>
</feature>
<dbReference type="Proteomes" id="UP000092462">
    <property type="component" value="Unassembled WGS sequence"/>
</dbReference>
<dbReference type="PANTHER" id="PTHR47331">
    <property type="entry name" value="PHD-TYPE DOMAIN-CONTAINING PROTEIN"/>
    <property type="match status" value="1"/>
</dbReference>
<dbReference type="EMBL" id="AJVK01058970">
    <property type="status" value="NOT_ANNOTATED_CDS"/>
    <property type="molecule type" value="Genomic_DNA"/>
</dbReference>
<dbReference type="EnsemblMetazoa" id="PPAI006891-RA">
    <property type="protein sequence ID" value="PPAI006891-PA"/>
    <property type="gene ID" value="PPAI006891"/>
</dbReference>
<sequence length="640" mass="71700">VEVVARLDVVAGVLVVLELVWVVSAGLAVLEGNVGLVRIMSVELEVVGSQDFLSQMLMWQMIQVKPSENIKLGVLHPGVSVPFWWCPIVTRNLRFVLPAAWARGLANHPYTGGNLIQWGFHAPSNSSIRTIHTQVSLSIVGPAEPQRQATLLSTPYTGTIPKISTATNPDPPQPSMLEVALAKLIEHQTQTEAINRQYLERLNESISNISINHDPISPRSPHQRQRLPPLSVPDFTGDATEWMNFRDMYTSIIDRDPNLSNVQKLQYLMTYVKDNAKKLIHTLSITDNNYSVAWDILREQYDHKFTVIHCHVDQFFKLSIVPSPTLAAITELYVGASSVLNSLDTLNESGRDPWVIYLLLSKLDQESKQLWSQEASTTMPTCEEFMAFLSKRIRSLGMCQTTPDEPRETITQPSKPSSSRSRPFTKHTQASVLAAAATNPCPACNQSDHKVYKYPTFLRKSAPERLAFVRQRGLCRKCLINTHATIECTFYPSLTDVHKWNHVPTDANPADIISRGMYPVDLLKSSLWWNGPQFITHPVSQWPIDPSRGIPAPLAVATISDKKDTHPIETILTRHNGFHKVTRILAYILRISSKTKPTSSLTPLELVNAERKLISYAPLLYFSASAASSVLLLRKLKEAF</sequence>